<evidence type="ECO:0000256" key="3">
    <source>
        <dbReference type="ARBA" id="ARBA00023163"/>
    </source>
</evidence>
<evidence type="ECO:0000259" key="4">
    <source>
        <dbReference type="PROSITE" id="PS50987"/>
    </source>
</evidence>
<sequence length="348" mass="39954">MPSVDVSEEPLRSRLQMVLSPVSEMLTSLHVLADPGHHLSNQEWASATQNDLPLEVREVTQEIERYQADWIHLIDLLYLDGRLEMAVLEFLDYLAGLPPRQVVDVLLEGLPDVAAFGWINEPLEQGDLSTSWIQLRIDPEPLVTRLLVALKSYWEQIFHREWEHRRPLLEQCRAQQAIRLDSMEPPQWLASLHARIEYDRATDTVVFHKRHELRFPLEEMLRIVCTPSTFAAPHLMVGYGRGLLNLTMHATAALTDLRTIPPGILPVAKALSDETRLQIYKLVLKRPHYTQEIAFTMKLAEPTVSRHLKVLRDAGLVQSRKEGLVVLYTGLLNPVDAFAQRVREFLRN</sequence>
<dbReference type="NCBIfam" id="NF033788">
    <property type="entry name" value="HTH_metalloreg"/>
    <property type="match status" value="1"/>
</dbReference>
<reference evidence="6" key="1">
    <citation type="submission" date="2018-12" db="EMBL/GenBank/DDBJ databases">
        <title>Tengunoibacter tsumagoiensis gen. nov., sp. nov., Dictyobacter kobayashii sp. nov., D. alpinus sp. nov., and D. joshuensis sp. nov. and description of Dictyobacteraceae fam. nov. within the order Ktedonobacterales isolated from Tengu-no-mugimeshi.</title>
        <authorList>
            <person name="Wang C.M."/>
            <person name="Zheng Y."/>
            <person name="Sakai Y."/>
            <person name="Toyoda A."/>
            <person name="Minakuchi Y."/>
            <person name="Abe K."/>
            <person name="Yokota A."/>
            <person name="Yabe S."/>
        </authorList>
    </citation>
    <scope>NUCLEOTIDE SEQUENCE [LARGE SCALE GENOMIC DNA]</scope>
    <source>
        <strain evidence="6">Uno3</strain>
    </source>
</reference>
<dbReference type="PANTHER" id="PTHR43132">
    <property type="entry name" value="ARSENICAL RESISTANCE OPERON REPRESSOR ARSR-RELATED"/>
    <property type="match status" value="1"/>
</dbReference>
<dbReference type="GO" id="GO:0003700">
    <property type="term" value="F:DNA-binding transcription factor activity"/>
    <property type="evidence" value="ECO:0007669"/>
    <property type="project" value="InterPro"/>
</dbReference>
<comment type="caution">
    <text evidence="5">The sequence shown here is derived from an EMBL/GenBank/DDBJ whole genome shotgun (WGS) entry which is preliminary data.</text>
</comment>
<organism evidence="5 6">
    <name type="scientific">Tengunoibacter tsumagoiensis</name>
    <dbReference type="NCBI Taxonomy" id="2014871"/>
    <lineage>
        <taxon>Bacteria</taxon>
        <taxon>Bacillati</taxon>
        <taxon>Chloroflexota</taxon>
        <taxon>Ktedonobacteria</taxon>
        <taxon>Ktedonobacterales</taxon>
        <taxon>Dictyobacteraceae</taxon>
        <taxon>Tengunoibacter</taxon>
    </lineage>
</organism>
<gene>
    <name evidence="5" type="ORF">KTT_50320</name>
</gene>
<dbReference type="Pfam" id="PF01022">
    <property type="entry name" value="HTH_5"/>
    <property type="match status" value="1"/>
</dbReference>
<evidence type="ECO:0000256" key="1">
    <source>
        <dbReference type="ARBA" id="ARBA00023015"/>
    </source>
</evidence>
<feature type="domain" description="HTH arsR-type" evidence="4">
    <location>
        <begin position="257"/>
        <end position="348"/>
    </location>
</feature>
<dbReference type="AlphaFoldDB" id="A0A402A7P7"/>
<dbReference type="OrthoDB" id="154717at2"/>
<evidence type="ECO:0000313" key="6">
    <source>
        <dbReference type="Proteomes" id="UP000287352"/>
    </source>
</evidence>
<dbReference type="SMART" id="SM00418">
    <property type="entry name" value="HTH_ARSR"/>
    <property type="match status" value="1"/>
</dbReference>
<dbReference type="Pfam" id="PF19361">
    <property type="entry name" value="DUF5937"/>
    <property type="match status" value="1"/>
</dbReference>
<dbReference type="PANTHER" id="PTHR43132:SF2">
    <property type="entry name" value="ARSENICAL RESISTANCE OPERON REPRESSOR ARSR-RELATED"/>
    <property type="match status" value="1"/>
</dbReference>
<dbReference type="RefSeq" id="WP_126582669.1">
    <property type="nucleotide sequence ID" value="NZ_BIFR01000002.1"/>
</dbReference>
<keyword evidence="2" id="KW-0238">DNA-binding</keyword>
<dbReference type="PRINTS" id="PR00778">
    <property type="entry name" value="HTHARSR"/>
</dbReference>
<dbReference type="CDD" id="cd00090">
    <property type="entry name" value="HTH_ARSR"/>
    <property type="match status" value="1"/>
</dbReference>
<keyword evidence="6" id="KW-1185">Reference proteome</keyword>
<protein>
    <submittedName>
        <fullName evidence="5">Transcriptional regulator</fullName>
    </submittedName>
</protein>
<dbReference type="InterPro" id="IPR036390">
    <property type="entry name" value="WH_DNA-bd_sf"/>
</dbReference>
<dbReference type="InterPro" id="IPR001845">
    <property type="entry name" value="HTH_ArsR_DNA-bd_dom"/>
</dbReference>
<dbReference type="PROSITE" id="PS50987">
    <property type="entry name" value="HTH_ARSR_2"/>
    <property type="match status" value="1"/>
</dbReference>
<dbReference type="InterPro" id="IPR036388">
    <property type="entry name" value="WH-like_DNA-bd_sf"/>
</dbReference>
<dbReference type="InterPro" id="IPR011991">
    <property type="entry name" value="ArsR-like_HTH"/>
</dbReference>
<evidence type="ECO:0000256" key="2">
    <source>
        <dbReference type="ARBA" id="ARBA00023125"/>
    </source>
</evidence>
<dbReference type="GO" id="GO:0003677">
    <property type="term" value="F:DNA binding"/>
    <property type="evidence" value="ECO:0007669"/>
    <property type="project" value="UniProtKB-KW"/>
</dbReference>
<dbReference type="EMBL" id="BIFR01000002">
    <property type="protein sequence ID" value="GCE15173.1"/>
    <property type="molecule type" value="Genomic_DNA"/>
</dbReference>
<evidence type="ECO:0000313" key="5">
    <source>
        <dbReference type="EMBL" id="GCE15173.1"/>
    </source>
</evidence>
<dbReference type="SUPFAM" id="SSF46785">
    <property type="entry name" value="Winged helix' DNA-binding domain"/>
    <property type="match status" value="1"/>
</dbReference>
<keyword evidence="1" id="KW-0805">Transcription regulation</keyword>
<dbReference type="Gene3D" id="1.10.10.10">
    <property type="entry name" value="Winged helix-like DNA-binding domain superfamily/Winged helix DNA-binding domain"/>
    <property type="match status" value="1"/>
</dbReference>
<dbReference type="InterPro" id="IPR051011">
    <property type="entry name" value="Metal_resp_trans_reg"/>
</dbReference>
<proteinExistence type="predicted"/>
<accession>A0A402A7P7</accession>
<name>A0A402A7P7_9CHLR</name>
<dbReference type="InterPro" id="IPR045981">
    <property type="entry name" value="DUF5937"/>
</dbReference>
<keyword evidence="3" id="KW-0804">Transcription</keyword>
<dbReference type="Proteomes" id="UP000287352">
    <property type="component" value="Unassembled WGS sequence"/>
</dbReference>